<sequence length="382" mass="43294">MKLTYPDYYPAFRCSASGCEDNCCIGWEIDIDERAYADYMVQEGAFGQRLRGSIAQGEAPHFLLQGERCPFLNERNLCEIILNLGESALCEICTQHPRFHEWFGDIKESGVGLCCEEAAKLILQNDGPITFIQTETDEPADLDFEDEPLLNALLAARNMLFALLQDRRFSIWDRLTAALVFAEQLQAHLEEEAAPERIRAWVEARQAAPGVFMDKAQGQTRPAAEGTERRILGELLAFYQTLEPIDSGWPDQLGQLRTSLSTLLAERKGFLQAHRACATEYEHLAVYFVYRYMLKAVYDGDVLGKIKLMAASVLLIAWLDIAHWHAAHAFCKADQVRLAKRYSKEIEYCEENLQRFADASWEEGFLSMESLAVLLEGMAREA</sequence>
<dbReference type="GO" id="GO:0008168">
    <property type="term" value="F:methyltransferase activity"/>
    <property type="evidence" value="ECO:0007669"/>
    <property type="project" value="UniProtKB-KW"/>
</dbReference>
<proteinExistence type="predicted"/>
<organism evidence="1 2">
    <name type="scientific">Luoshenia tenuis</name>
    <dbReference type="NCBI Taxonomy" id="2763654"/>
    <lineage>
        <taxon>Bacteria</taxon>
        <taxon>Bacillati</taxon>
        <taxon>Bacillota</taxon>
        <taxon>Clostridia</taxon>
        <taxon>Christensenellales</taxon>
        <taxon>Christensenellaceae</taxon>
        <taxon>Luoshenia</taxon>
    </lineage>
</organism>
<keyword evidence="1" id="KW-0808">Transferase</keyword>
<accession>A0A926D0N4</accession>
<evidence type="ECO:0000313" key="2">
    <source>
        <dbReference type="Proteomes" id="UP000654279"/>
    </source>
</evidence>
<keyword evidence="1" id="KW-0969">Cilium</keyword>
<comment type="caution">
    <text evidence="1">The sequence shown here is derived from an EMBL/GenBank/DDBJ whole genome shotgun (WGS) entry which is preliminary data.</text>
</comment>
<dbReference type="AlphaFoldDB" id="A0A926D0N4"/>
<dbReference type="RefSeq" id="WP_249285080.1">
    <property type="nucleotide sequence ID" value="NZ_JACRSO010000002.1"/>
</dbReference>
<keyword evidence="1" id="KW-0966">Cell projection</keyword>
<name>A0A926D0N4_9FIRM</name>
<reference evidence="1" key="1">
    <citation type="submission" date="2020-08" db="EMBL/GenBank/DDBJ databases">
        <title>Genome public.</title>
        <authorList>
            <person name="Liu C."/>
            <person name="Sun Q."/>
        </authorList>
    </citation>
    <scope>NUCLEOTIDE SEQUENCE</scope>
    <source>
        <strain evidence="1">NSJ-44</strain>
    </source>
</reference>
<dbReference type="GO" id="GO:0032259">
    <property type="term" value="P:methylation"/>
    <property type="evidence" value="ECO:0007669"/>
    <property type="project" value="UniProtKB-KW"/>
</dbReference>
<dbReference type="EC" id="2.1.1.-" evidence="1"/>
<protein>
    <submittedName>
        <fullName evidence="1">Flagellin lysine-N-methylase</fullName>
        <ecNumber evidence="1">2.1.1.-</ecNumber>
    </submittedName>
</protein>
<dbReference type="NCBIfam" id="NF038110">
    <property type="entry name" value="Lys_methyl_FliB"/>
    <property type="match status" value="1"/>
</dbReference>
<evidence type="ECO:0000313" key="1">
    <source>
        <dbReference type="EMBL" id="MBC8529212.1"/>
    </source>
</evidence>
<keyword evidence="1" id="KW-0282">Flagellum</keyword>
<keyword evidence="1" id="KW-0489">Methyltransferase</keyword>
<gene>
    <name evidence="1" type="primary">fliB</name>
    <name evidence="1" type="ORF">H8699_07200</name>
</gene>
<dbReference type="Proteomes" id="UP000654279">
    <property type="component" value="Unassembled WGS sequence"/>
</dbReference>
<dbReference type="EMBL" id="JACRSO010000002">
    <property type="protein sequence ID" value="MBC8529212.1"/>
    <property type="molecule type" value="Genomic_DNA"/>
</dbReference>
<keyword evidence="2" id="KW-1185">Reference proteome</keyword>